<dbReference type="InterPro" id="IPR027850">
    <property type="entry name" value="DUF4504"/>
</dbReference>
<dbReference type="AlphaFoldDB" id="A0AAD9K5J5"/>
<proteinExistence type="inferred from homology"/>
<dbReference type="Proteomes" id="UP001208570">
    <property type="component" value="Unassembled WGS sequence"/>
</dbReference>
<evidence type="ECO:0000313" key="2">
    <source>
        <dbReference type="EMBL" id="KAK2165301.1"/>
    </source>
</evidence>
<dbReference type="EMBL" id="JAODUP010000052">
    <property type="protein sequence ID" value="KAK2165301.1"/>
    <property type="molecule type" value="Genomic_DNA"/>
</dbReference>
<sequence length="271" mass="30860">MIKPKDIVLSYLGKSFTKHVFTFFADLFVIDVGLKPSFLLDYVSTDFHKVDLAIVTLHKNGYLKNRLRVLQVDNFEIFIFNTTHLLQHLEEVRGNMCLFINVSTSAKTPRVLHSSTSNELVDNIFSCLDAVMSTASTGALDDPLQINPHNSVNRTTLYGILLGYPIIYWYETKEEAMEKGETDTCLSLVPIRVHKLTAQFKKSSQKPFSDILDILNGRKCVVYSFSHPVDCTVVESNLQKWKIQLNYLVEPLVDISLHHEVNDTCMETIVL</sequence>
<dbReference type="Pfam" id="PF14953">
    <property type="entry name" value="DUF4504"/>
    <property type="match status" value="1"/>
</dbReference>
<gene>
    <name evidence="2" type="ORF">LSH36_52g05036</name>
</gene>
<protein>
    <submittedName>
        <fullName evidence="2">Uncharacterized protein</fullName>
    </submittedName>
</protein>
<keyword evidence="3" id="KW-1185">Reference proteome</keyword>
<accession>A0AAD9K5J5</accession>
<organism evidence="2 3">
    <name type="scientific">Paralvinella palmiformis</name>
    <dbReference type="NCBI Taxonomy" id="53620"/>
    <lineage>
        <taxon>Eukaryota</taxon>
        <taxon>Metazoa</taxon>
        <taxon>Spiralia</taxon>
        <taxon>Lophotrochozoa</taxon>
        <taxon>Annelida</taxon>
        <taxon>Polychaeta</taxon>
        <taxon>Sedentaria</taxon>
        <taxon>Canalipalpata</taxon>
        <taxon>Terebellida</taxon>
        <taxon>Terebelliformia</taxon>
        <taxon>Alvinellidae</taxon>
        <taxon>Paralvinella</taxon>
    </lineage>
</organism>
<dbReference type="PANTHER" id="PTHR31366:SF2">
    <property type="entry name" value="UPF0739 PROTEIN C1ORF74"/>
    <property type="match status" value="1"/>
</dbReference>
<dbReference type="PANTHER" id="PTHR31366">
    <property type="entry name" value="UPF0739 PROTEIN C1ORF74"/>
    <property type="match status" value="1"/>
</dbReference>
<evidence type="ECO:0000256" key="1">
    <source>
        <dbReference type="ARBA" id="ARBA00007065"/>
    </source>
</evidence>
<comment type="caution">
    <text evidence="2">The sequence shown here is derived from an EMBL/GenBank/DDBJ whole genome shotgun (WGS) entry which is preliminary data.</text>
</comment>
<comment type="similarity">
    <text evidence="1">Belongs to the UPF0739 family.</text>
</comment>
<evidence type="ECO:0000313" key="3">
    <source>
        <dbReference type="Proteomes" id="UP001208570"/>
    </source>
</evidence>
<name>A0AAD9K5J5_9ANNE</name>
<reference evidence="2" key="1">
    <citation type="journal article" date="2023" name="Mol. Biol. Evol.">
        <title>Third-Generation Sequencing Reveals the Adaptive Role of the Epigenome in Three Deep-Sea Polychaetes.</title>
        <authorList>
            <person name="Perez M."/>
            <person name="Aroh O."/>
            <person name="Sun Y."/>
            <person name="Lan Y."/>
            <person name="Juniper S.K."/>
            <person name="Young C.R."/>
            <person name="Angers B."/>
            <person name="Qian P.Y."/>
        </authorList>
    </citation>
    <scope>NUCLEOTIDE SEQUENCE</scope>
    <source>
        <strain evidence="2">P08H-3</strain>
    </source>
</reference>